<dbReference type="InterPro" id="IPR012341">
    <property type="entry name" value="6hp_glycosidase-like_sf"/>
</dbReference>
<feature type="active site" evidence="15">
    <location>
        <position position="444"/>
    </location>
</feature>
<keyword evidence="8 20" id="KW-0472">Membrane</keyword>
<keyword evidence="6 16" id="KW-0106">Calcium</keyword>
<sequence length="675" mass="76339">MASRQQPLLPLSQRYVNGVPVPEKRFSLRTSERYFVYLIVLVFISLCYSALFLLPELRTRTTYVDAPEKMFQHSIDLPGGNKGGVVGHNPLDKTGEDIHGSEDKRKFRLQLQLDETLQRAKNALNDGVAQIGLPGVALNDQNKKDGVGEDAKSGEKLPVGGAKEDQKDVKKEVDEDKQKFLEKQKEDEAKRREEQKQADLKKAGVNFEGSNLPDGEPDDEETRKRRNAVREMMLHAWNGYEKYAWGANELKPISHMGHSASIFGRSSVGATIIDGMDTLYIMGLKDKFLKARTYVAHDFHFTATTDLSVFEVNIRFIGGLLSAYALTGDEIFKEKAKEIADKLLPAFNTPTGIPYGLVNIKSGSGRNWGWASGGSSIIAEFGSLHLEFVYLSEITGNPVYSQKVNKVREVLDSMSKPDGLYPNYLNPKTGKWGQQHVSLGALGDSFYEYLLKSYIQSGKKDEKAKKMYFDAIAAIERKMKQTSPGGRTFIGEWRANRVEKKMDHLSCFSGGMFGLGAQYSDRKDHYLELGGQITETCHQAYDNTATKLGPEAFRFEGRSEAVAMRQNEKYYILRPETIESYFVMWRLTHEQKYREWGWEAAEALNKHCRVDSGFSGIRDVYATKVSHDDVQQSFFLAETLKYLYLLFSNDDLLPLDQWVLNTEAHPLPVLKSWKP</sequence>
<evidence type="ECO:0000256" key="6">
    <source>
        <dbReference type="ARBA" id="ARBA00022837"/>
    </source>
</evidence>
<dbReference type="GO" id="GO:0005975">
    <property type="term" value="P:carbohydrate metabolic process"/>
    <property type="evidence" value="ECO:0007669"/>
    <property type="project" value="InterPro"/>
</dbReference>
<evidence type="ECO:0000256" key="1">
    <source>
        <dbReference type="ARBA" id="ARBA00001913"/>
    </source>
</evidence>
<feature type="disulfide bond" evidence="17">
    <location>
        <begin position="507"/>
        <end position="537"/>
    </location>
</feature>
<dbReference type="OMA" id="PESFGWD"/>
<dbReference type="FunFam" id="1.50.10.10:FF:000002">
    <property type="entry name" value="alpha-1,2-Mannosidase"/>
    <property type="match status" value="1"/>
</dbReference>
<dbReference type="GO" id="GO:0000139">
    <property type="term" value="C:Golgi membrane"/>
    <property type="evidence" value="ECO:0007669"/>
    <property type="project" value="TreeGrafter"/>
</dbReference>
<feature type="active site" evidence="15">
    <location>
        <position position="576"/>
    </location>
</feature>
<dbReference type="KEGG" id="aplc:110988207"/>
<keyword evidence="7" id="KW-0735">Signal-anchor</keyword>
<dbReference type="InterPro" id="IPR050749">
    <property type="entry name" value="Glycosyl_Hydrolase_47"/>
</dbReference>
<protein>
    <recommendedName>
        <fullName evidence="18">alpha-1,2-Mannosidase</fullName>
        <ecNumber evidence="18">3.2.1.-</ecNumber>
    </recommendedName>
</protein>
<evidence type="ECO:0000256" key="8">
    <source>
        <dbReference type="ARBA" id="ARBA00023136"/>
    </source>
</evidence>
<keyword evidence="10 18" id="KW-0326">Glycosidase</keyword>
<feature type="binding site" evidence="16">
    <location>
        <position position="662"/>
    </location>
    <ligand>
        <name>Ca(2+)</name>
        <dbReference type="ChEBI" id="CHEBI:29108"/>
    </ligand>
</feature>
<comment type="catalytic activity">
    <reaction evidence="12">
        <text>N(4)-(alpha-D-Man-(1-&gt;2)-alpha-D-Man-(1-&gt;2)-alpha-D-Man-(1-&gt;3)-[alpha-D-Man-(1-&gt;2)-alpha-D-Man-(1-&gt;3)-[alpha-D-Man-(1-&gt;2)-alpha-D-Man-(1-&gt;6)]-alpha-D-Man-(1-&gt;6)]-beta-D-Man-(1-&gt;4)-beta-D-GlcNAc-(1-&gt;4)-beta-D-GlcNAc)-L-asparaginyl-[protein] (N-glucan mannose isomer 9A1,2,3B1,2,3) + 4 H2O = N(4)-(alpha-D-Man-(1-&gt;3)-[alpha-D-Man-(1-&gt;3)-[alpha-D-Man-(1-&gt;6)]-alpha-D-Man-(1-&gt;6)]-beta-D-Man-(1-&gt;4)-beta-D-GlcNAc-(1-&gt;4)-beta-D-GlcNAc)-L-asparaginyl-[protein] (N-glucan mannose isomer 5A1,2) + 4 beta-D-mannose</text>
        <dbReference type="Rhea" id="RHEA:56008"/>
        <dbReference type="Rhea" id="RHEA-COMP:14356"/>
        <dbReference type="Rhea" id="RHEA-COMP:14367"/>
        <dbReference type="ChEBI" id="CHEBI:15377"/>
        <dbReference type="ChEBI" id="CHEBI:28563"/>
        <dbReference type="ChEBI" id="CHEBI:59087"/>
        <dbReference type="ChEBI" id="CHEBI:139493"/>
        <dbReference type="EC" id="3.2.1.113"/>
    </reaction>
</comment>
<evidence type="ECO:0000256" key="16">
    <source>
        <dbReference type="PIRSR" id="PIRSR601382-2"/>
    </source>
</evidence>
<feature type="region of interest" description="Disordered" evidence="19">
    <location>
        <begin position="138"/>
        <end position="223"/>
    </location>
</feature>
<feature type="active site" description="Proton donor" evidence="15">
    <location>
        <position position="311"/>
    </location>
</feature>
<dbReference type="EC" id="3.2.1.-" evidence="18"/>
<feature type="compositionally biased region" description="Basic and acidic residues" evidence="19">
    <location>
        <begin position="141"/>
        <end position="155"/>
    </location>
</feature>
<keyword evidence="21" id="KW-1185">Reference proteome</keyword>
<dbReference type="InterPro" id="IPR001382">
    <property type="entry name" value="Glyco_hydro_47"/>
</dbReference>
<evidence type="ECO:0000256" key="15">
    <source>
        <dbReference type="PIRSR" id="PIRSR601382-1"/>
    </source>
</evidence>
<dbReference type="Gene3D" id="1.50.10.10">
    <property type="match status" value="1"/>
</dbReference>
<gene>
    <name evidence="22" type="primary">LOC110988207</name>
</gene>
<dbReference type="GO" id="GO:0005783">
    <property type="term" value="C:endoplasmic reticulum"/>
    <property type="evidence" value="ECO:0007669"/>
    <property type="project" value="TreeGrafter"/>
</dbReference>
<keyword evidence="4 20" id="KW-0812">Transmembrane</keyword>
<evidence type="ECO:0000313" key="21">
    <source>
        <dbReference type="Proteomes" id="UP000694845"/>
    </source>
</evidence>
<comment type="similarity">
    <text evidence="3 18">Belongs to the glycosyl hydrolase 47 family.</text>
</comment>
<evidence type="ECO:0000256" key="4">
    <source>
        <dbReference type="ARBA" id="ARBA00022692"/>
    </source>
</evidence>
<dbReference type="PRINTS" id="PR00747">
    <property type="entry name" value="GLYHDRLASE47"/>
</dbReference>
<evidence type="ECO:0000256" key="9">
    <source>
        <dbReference type="ARBA" id="ARBA00023157"/>
    </source>
</evidence>
<dbReference type="PANTHER" id="PTHR11742">
    <property type="entry name" value="MANNOSYL-OLIGOSACCHARIDE ALPHA-1,2-MANNOSIDASE-RELATED"/>
    <property type="match status" value="1"/>
</dbReference>
<keyword evidence="20" id="KW-1133">Transmembrane helix</keyword>
<organism evidence="21 22">
    <name type="scientific">Acanthaster planci</name>
    <name type="common">Crown-of-thorns starfish</name>
    <dbReference type="NCBI Taxonomy" id="133434"/>
    <lineage>
        <taxon>Eukaryota</taxon>
        <taxon>Metazoa</taxon>
        <taxon>Echinodermata</taxon>
        <taxon>Eleutherozoa</taxon>
        <taxon>Asterozoa</taxon>
        <taxon>Asteroidea</taxon>
        <taxon>Valvatacea</taxon>
        <taxon>Valvatida</taxon>
        <taxon>Acanthasteridae</taxon>
        <taxon>Acanthaster</taxon>
    </lineage>
</organism>
<comment type="pathway">
    <text evidence="2">Protein modification; protein glycosylation.</text>
</comment>
<dbReference type="GO" id="GO:0005509">
    <property type="term" value="F:calcium ion binding"/>
    <property type="evidence" value="ECO:0007669"/>
    <property type="project" value="InterPro"/>
</dbReference>
<evidence type="ECO:0000256" key="11">
    <source>
        <dbReference type="ARBA" id="ARBA00047669"/>
    </source>
</evidence>
<comment type="function">
    <text evidence="13">Involved in the maturation of Asn-linked oligosaccharides. Progressively trim alpha-1,2-linked mannose residues from Man(9)GlcNAc(2) to produce Man(5)GlcNAc(2).</text>
</comment>
<name>A0A8B7ZQ79_ACAPL</name>
<dbReference type="Pfam" id="PF01532">
    <property type="entry name" value="Glyco_hydro_47"/>
    <property type="match status" value="1"/>
</dbReference>
<dbReference type="OrthoDB" id="8118055at2759"/>
<evidence type="ECO:0000256" key="7">
    <source>
        <dbReference type="ARBA" id="ARBA00022968"/>
    </source>
</evidence>
<proteinExistence type="inferred from homology"/>
<evidence type="ECO:0000256" key="10">
    <source>
        <dbReference type="ARBA" id="ARBA00023295"/>
    </source>
</evidence>
<evidence type="ECO:0000256" key="14">
    <source>
        <dbReference type="ARBA" id="ARBA00060399"/>
    </source>
</evidence>
<feature type="active site" description="Proton donor" evidence="15">
    <location>
        <position position="551"/>
    </location>
</feature>
<evidence type="ECO:0000256" key="20">
    <source>
        <dbReference type="SAM" id="Phobius"/>
    </source>
</evidence>
<evidence type="ECO:0000313" key="22">
    <source>
        <dbReference type="RefSeq" id="XP_022107217.1"/>
    </source>
</evidence>
<evidence type="ECO:0000256" key="2">
    <source>
        <dbReference type="ARBA" id="ARBA00004922"/>
    </source>
</evidence>
<dbReference type="GO" id="GO:0004571">
    <property type="term" value="F:mannosyl-oligosaccharide 1,2-alpha-mannosidase activity"/>
    <property type="evidence" value="ECO:0007669"/>
    <property type="project" value="UniProtKB-EC"/>
</dbReference>
<dbReference type="GeneID" id="110988207"/>
<comment type="subcellular location">
    <subcellularLocation>
        <location evidence="14">Endomembrane system</location>
        <topology evidence="14">Single-pass type II membrane protein</topology>
    </subcellularLocation>
</comment>
<dbReference type="PANTHER" id="PTHR11742:SF6">
    <property type="entry name" value="MANNOSYL-OLIGOSACCHARIDE ALPHA-1,2-MANNOSIDASE IA-RELATED"/>
    <property type="match status" value="1"/>
</dbReference>
<feature type="compositionally biased region" description="Basic and acidic residues" evidence="19">
    <location>
        <begin position="162"/>
        <end position="202"/>
    </location>
</feature>
<dbReference type="Proteomes" id="UP000694845">
    <property type="component" value="Unplaced"/>
</dbReference>
<accession>A0A8B7ZQ79</accession>
<evidence type="ECO:0000256" key="19">
    <source>
        <dbReference type="SAM" id="MobiDB-lite"/>
    </source>
</evidence>
<evidence type="ECO:0000256" key="13">
    <source>
        <dbReference type="ARBA" id="ARBA00054774"/>
    </source>
</evidence>
<reference evidence="22" key="1">
    <citation type="submission" date="2025-08" db="UniProtKB">
        <authorList>
            <consortium name="RefSeq"/>
        </authorList>
    </citation>
    <scope>IDENTIFICATION</scope>
</reference>
<evidence type="ECO:0000256" key="5">
    <source>
        <dbReference type="ARBA" id="ARBA00022801"/>
    </source>
</evidence>
<dbReference type="AlphaFoldDB" id="A0A8B7ZQ79"/>
<dbReference type="RefSeq" id="XP_022107217.1">
    <property type="nucleotide sequence ID" value="XM_022251525.1"/>
</dbReference>
<keyword evidence="5 18" id="KW-0378">Hydrolase</keyword>
<dbReference type="SUPFAM" id="SSF48225">
    <property type="entry name" value="Seven-hairpin glycosidases"/>
    <property type="match status" value="1"/>
</dbReference>
<keyword evidence="16" id="KW-0479">Metal-binding</keyword>
<comment type="cofactor">
    <cofactor evidence="1 16">
        <name>Ca(2+)</name>
        <dbReference type="ChEBI" id="CHEBI:29108"/>
    </cofactor>
</comment>
<evidence type="ECO:0000256" key="18">
    <source>
        <dbReference type="RuleBase" id="RU361193"/>
    </source>
</evidence>
<evidence type="ECO:0000256" key="17">
    <source>
        <dbReference type="PIRSR" id="PIRSR601382-3"/>
    </source>
</evidence>
<dbReference type="InterPro" id="IPR036026">
    <property type="entry name" value="Seven-hairpin_glycosidases"/>
</dbReference>
<evidence type="ECO:0000256" key="3">
    <source>
        <dbReference type="ARBA" id="ARBA00007658"/>
    </source>
</evidence>
<feature type="transmembrane region" description="Helical" evidence="20">
    <location>
        <begin position="34"/>
        <end position="54"/>
    </location>
</feature>
<evidence type="ECO:0000256" key="12">
    <source>
        <dbReference type="ARBA" id="ARBA00048605"/>
    </source>
</evidence>
<keyword evidence="9 17" id="KW-1015">Disulfide bond</keyword>
<comment type="catalytic activity">
    <reaction evidence="11">
        <text>N(4)-(alpha-D-Man-(1-&gt;2)-alpha-D-Man-(1-&gt;2)-alpha-D-Man-(1-&gt;3)-[alpha-D-Man-(1-&gt;3)-[alpha-D-Man-(1-&gt;2)-alpha-D-Man-(1-&gt;6)]-alpha-D-Man-(1-&gt;6)]-beta-D-Man-(1-&gt;4)-beta-D-GlcNAc-(1-&gt;4)-beta-D-GlcNAc)-L-asparaginyl-[protein] (N-glucan mannose isomer 8A1,2,3B1,3) + 3 H2O = N(4)-(alpha-D-Man-(1-&gt;3)-[alpha-D-Man-(1-&gt;3)-[alpha-D-Man-(1-&gt;6)]-alpha-D-Man-(1-&gt;6)]-beta-D-Man-(1-&gt;4)-beta-D-GlcNAc-(1-&gt;4)-beta-D-GlcNAc)-L-asparaginyl-[protein] (N-glucan mannose isomer 5A1,2) + 3 beta-D-mannose</text>
        <dbReference type="Rhea" id="RHEA:56028"/>
        <dbReference type="Rhea" id="RHEA-COMP:14358"/>
        <dbReference type="Rhea" id="RHEA-COMP:14367"/>
        <dbReference type="ChEBI" id="CHEBI:15377"/>
        <dbReference type="ChEBI" id="CHEBI:28563"/>
        <dbReference type="ChEBI" id="CHEBI:59087"/>
        <dbReference type="ChEBI" id="CHEBI:60628"/>
        <dbReference type="EC" id="3.2.1.113"/>
    </reaction>
</comment>